<feature type="transmembrane region" description="Helical" evidence="1">
    <location>
        <begin position="12"/>
        <end position="38"/>
    </location>
</feature>
<accession>A0AAD7JUE5</accession>
<gene>
    <name evidence="2" type="ORF">DFH07DRAFT_803204</name>
</gene>
<organism evidence="2 3">
    <name type="scientific">Mycena maculata</name>
    <dbReference type="NCBI Taxonomy" id="230809"/>
    <lineage>
        <taxon>Eukaryota</taxon>
        <taxon>Fungi</taxon>
        <taxon>Dikarya</taxon>
        <taxon>Basidiomycota</taxon>
        <taxon>Agaricomycotina</taxon>
        <taxon>Agaricomycetes</taxon>
        <taxon>Agaricomycetidae</taxon>
        <taxon>Agaricales</taxon>
        <taxon>Marasmiineae</taxon>
        <taxon>Mycenaceae</taxon>
        <taxon>Mycena</taxon>
    </lineage>
</organism>
<protein>
    <submittedName>
        <fullName evidence="2">Uncharacterized protein</fullName>
    </submittedName>
</protein>
<keyword evidence="1" id="KW-0812">Transmembrane</keyword>
<proteinExistence type="predicted"/>
<sequence>MATAPVAAQLQVAVVAVSVVVLAAAAGVAVIVIGMLRWRRSQDLHDGPGIHFILMMCLLPSSHPFCSLLFKASLLASLPCSQSRCLQVCQGGKSQWSLQNSHNM</sequence>
<feature type="non-terminal residue" evidence="2">
    <location>
        <position position="104"/>
    </location>
</feature>
<dbReference type="EMBL" id="JARJLG010000020">
    <property type="protein sequence ID" value="KAJ7771938.1"/>
    <property type="molecule type" value="Genomic_DNA"/>
</dbReference>
<evidence type="ECO:0000256" key="1">
    <source>
        <dbReference type="SAM" id="Phobius"/>
    </source>
</evidence>
<name>A0AAD7JUE5_9AGAR</name>
<evidence type="ECO:0000313" key="3">
    <source>
        <dbReference type="Proteomes" id="UP001215280"/>
    </source>
</evidence>
<dbReference type="AlphaFoldDB" id="A0AAD7JUE5"/>
<keyword evidence="1" id="KW-1133">Transmembrane helix</keyword>
<comment type="caution">
    <text evidence="2">The sequence shown here is derived from an EMBL/GenBank/DDBJ whole genome shotgun (WGS) entry which is preliminary data.</text>
</comment>
<evidence type="ECO:0000313" key="2">
    <source>
        <dbReference type="EMBL" id="KAJ7771938.1"/>
    </source>
</evidence>
<dbReference type="Proteomes" id="UP001215280">
    <property type="component" value="Unassembled WGS sequence"/>
</dbReference>
<keyword evidence="1" id="KW-0472">Membrane</keyword>
<reference evidence="2" key="1">
    <citation type="submission" date="2023-03" db="EMBL/GenBank/DDBJ databases">
        <title>Massive genome expansion in bonnet fungi (Mycena s.s.) driven by repeated elements and novel gene families across ecological guilds.</title>
        <authorList>
            <consortium name="Lawrence Berkeley National Laboratory"/>
            <person name="Harder C.B."/>
            <person name="Miyauchi S."/>
            <person name="Viragh M."/>
            <person name="Kuo A."/>
            <person name="Thoen E."/>
            <person name="Andreopoulos B."/>
            <person name="Lu D."/>
            <person name="Skrede I."/>
            <person name="Drula E."/>
            <person name="Henrissat B."/>
            <person name="Morin E."/>
            <person name="Kohler A."/>
            <person name="Barry K."/>
            <person name="LaButti K."/>
            <person name="Morin E."/>
            <person name="Salamov A."/>
            <person name="Lipzen A."/>
            <person name="Mereny Z."/>
            <person name="Hegedus B."/>
            <person name="Baldrian P."/>
            <person name="Stursova M."/>
            <person name="Weitz H."/>
            <person name="Taylor A."/>
            <person name="Grigoriev I.V."/>
            <person name="Nagy L.G."/>
            <person name="Martin F."/>
            <person name="Kauserud H."/>
        </authorList>
    </citation>
    <scope>NUCLEOTIDE SEQUENCE</scope>
    <source>
        <strain evidence="2">CBHHK188m</strain>
    </source>
</reference>
<keyword evidence="3" id="KW-1185">Reference proteome</keyword>